<dbReference type="PANTHER" id="PTHR33597:SF11">
    <property type="entry name" value="OS07G0620600 PROTEIN"/>
    <property type="match status" value="1"/>
</dbReference>
<dbReference type="InterPro" id="IPR057192">
    <property type="entry name" value="DUF7870"/>
</dbReference>
<evidence type="ECO:0000259" key="2">
    <source>
        <dbReference type="Pfam" id="PF25276"/>
    </source>
</evidence>
<dbReference type="Pfam" id="PF25276">
    <property type="entry name" value="DUF7870"/>
    <property type="match status" value="1"/>
</dbReference>
<dbReference type="KEGG" id="zju:107421298"/>
<gene>
    <name evidence="4" type="primary">LOC107421298</name>
</gene>
<proteinExistence type="predicted"/>
<sequence length="417" mass="47386">MAVQVVQSFQTKPNKKFKHLNGGDDLDLYLYPEARYLIVRLPNSRVSKLLARSMFLALFIVTFHWILPSNIPPGLVSAAAESESAQVGTNVVDAINMEILSLFFRDLKNEGIFKAGKNAAFMSSRIDQTIFSLNIINDNKIKIISSQDSNRQNSIPNDTFDFVFVSMFAGNSEFIDRTLKVGGIVALHLSKNPSTWFQKPSNYKIVYFRRFDSTVMAMRKTSHAENGSATQRRLCEYAKEAKKAALNKLEDVLLEPPRAASGKSRRYLKKTRYLPDLMGDSLESYPRRVFIDVGLPENDGGSDSGWFAKNYPTRNKDFEIYKIESVTEESSGKEAAQIGMSEWLQRNVKEEEYVVMKSDAEVVEEMVKSETIRLVDELFLECKPQGKANSSRRAYWECLALYGQLRDEGVAVHQWWG</sequence>
<evidence type="ECO:0000256" key="1">
    <source>
        <dbReference type="SAM" id="Phobius"/>
    </source>
</evidence>
<dbReference type="PANTHER" id="PTHR33597">
    <property type="entry name" value="OS02G0760400 PROTEIN"/>
    <property type="match status" value="1"/>
</dbReference>
<feature type="domain" description="DUF7870" evidence="2">
    <location>
        <begin position="246"/>
        <end position="416"/>
    </location>
</feature>
<keyword evidence="1" id="KW-0812">Transmembrane</keyword>
<dbReference type="GeneID" id="107421298"/>
<feature type="transmembrane region" description="Helical" evidence="1">
    <location>
        <begin position="49"/>
        <end position="67"/>
    </location>
</feature>
<name>A0A6P3ZWA4_ZIZJJ</name>
<dbReference type="RefSeq" id="XP_015886004.3">
    <property type="nucleotide sequence ID" value="XM_016030518.4"/>
</dbReference>
<dbReference type="AlphaFoldDB" id="A0A6P3ZWA4"/>
<dbReference type="InParanoid" id="A0A6P3ZWA4"/>
<dbReference type="Proteomes" id="UP001652623">
    <property type="component" value="Chromosome 5"/>
</dbReference>
<keyword evidence="3" id="KW-1185">Reference proteome</keyword>
<accession>A0A6P3ZWA4</accession>
<keyword evidence="1" id="KW-0472">Membrane</keyword>
<evidence type="ECO:0000313" key="4">
    <source>
        <dbReference type="RefSeq" id="XP_015886004.3"/>
    </source>
</evidence>
<protein>
    <submittedName>
        <fullName evidence="4">Uncharacterized protein LOC107421298</fullName>
    </submittedName>
</protein>
<evidence type="ECO:0000313" key="3">
    <source>
        <dbReference type="Proteomes" id="UP001652623"/>
    </source>
</evidence>
<organism evidence="3 4">
    <name type="scientific">Ziziphus jujuba</name>
    <name type="common">Chinese jujube</name>
    <name type="synonym">Ziziphus sativa</name>
    <dbReference type="NCBI Taxonomy" id="326968"/>
    <lineage>
        <taxon>Eukaryota</taxon>
        <taxon>Viridiplantae</taxon>
        <taxon>Streptophyta</taxon>
        <taxon>Embryophyta</taxon>
        <taxon>Tracheophyta</taxon>
        <taxon>Spermatophyta</taxon>
        <taxon>Magnoliopsida</taxon>
        <taxon>eudicotyledons</taxon>
        <taxon>Gunneridae</taxon>
        <taxon>Pentapetalae</taxon>
        <taxon>rosids</taxon>
        <taxon>fabids</taxon>
        <taxon>Rosales</taxon>
        <taxon>Rhamnaceae</taxon>
        <taxon>Paliureae</taxon>
        <taxon>Ziziphus</taxon>
    </lineage>
</organism>
<reference evidence="4" key="1">
    <citation type="submission" date="2025-08" db="UniProtKB">
        <authorList>
            <consortium name="RefSeq"/>
        </authorList>
    </citation>
    <scope>IDENTIFICATION</scope>
    <source>
        <tissue evidence="4">Seedling</tissue>
    </source>
</reference>
<keyword evidence="1" id="KW-1133">Transmembrane helix</keyword>